<dbReference type="CDD" id="cd19534">
    <property type="entry name" value="E_NRPS"/>
    <property type="match status" value="1"/>
</dbReference>
<dbReference type="PANTHER" id="PTHR45398:SF1">
    <property type="entry name" value="ENZYME, PUTATIVE (JCVI)-RELATED"/>
    <property type="match status" value="1"/>
</dbReference>
<dbReference type="NCBIfam" id="TIGR01733">
    <property type="entry name" value="AA-adenyl-dom"/>
    <property type="match status" value="2"/>
</dbReference>
<dbReference type="GO" id="GO:0044550">
    <property type="term" value="P:secondary metabolite biosynthetic process"/>
    <property type="evidence" value="ECO:0007669"/>
    <property type="project" value="UniProtKB-ARBA"/>
</dbReference>
<feature type="domain" description="Carrier" evidence="5">
    <location>
        <begin position="2565"/>
        <end position="2640"/>
    </location>
</feature>
<dbReference type="InterPro" id="IPR020806">
    <property type="entry name" value="PKS_PP-bd"/>
</dbReference>
<dbReference type="PROSITE" id="PS00012">
    <property type="entry name" value="PHOSPHOPANTETHEINE"/>
    <property type="match status" value="1"/>
</dbReference>
<evidence type="ECO:0000256" key="3">
    <source>
        <dbReference type="ARBA" id="ARBA00022450"/>
    </source>
</evidence>
<dbReference type="Gene3D" id="2.30.38.10">
    <property type="entry name" value="Luciferase, Domain 3"/>
    <property type="match status" value="2"/>
</dbReference>
<reference evidence="6 7" key="1">
    <citation type="submission" date="2017-01" db="EMBL/GenBank/DDBJ databases">
        <title>Whole-Genome Shotgun Sequencing of Two beta-Proteobacterial Species in Search of the Bulgecin Biosynthetic Cluster.</title>
        <authorList>
            <person name="Horsman M.E."/>
            <person name="Marous D.R."/>
            <person name="Li R."/>
            <person name="Oliver R.A."/>
            <person name="Byun B."/>
            <person name="Emrich S.J."/>
            <person name="Boggess B."/>
            <person name="Townsend C.A."/>
            <person name="Mobashery S."/>
        </authorList>
    </citation>
    <scope>NUCLEOTIDE SEQUENCE [LARGE SCALE GENOMIC DNA]</scope>
    <source>
        <strain evidence="6 7">ATCC 31363</strain>
    </source>
</reference>
<dbReference type="InterPro" id="IPR010060">
    <property type="entry name" value="NRPS_synth"/>
</dbReference>
<dbReference type="PROSITE" id="PS50075">
    <property type="entry name" value="CARRIER"/>
    <property type="match status" value="2"/>
</dbReference>
<dbReference type="InterPro" id="IPR010071">
    <property type="entry name" value="AA_adenyl_dom"/>
</dbReference>
<keyword evidence="3" id="KW-0596">Phosphopantetheine</keyword>
<dbReference type="InterPro" id="IPR006162">
    <property type="entry name" value="Ppantetheine_attach_site"/>
</dbReference>
<dbReference type="InterPro" id="IPR036736">
    <property type="entry name" value="ACP-like_sf"/>
</dbReference>
<dbReference type="EMBL" id="MTZV01000001">
    <property type="protein sequence ID" value="PCE29003.1"/>
    <property type="molecule type" value="Genomic_DNA"/>
</dbReference>
<comment type="similarity">
    <text evidence="2">Belongs to the ATP-dependent AMP-binding enzyme family.</text>
</comment>
<dbReference type="SMART" id="SM00823">
    <property type="entry name" value="PKS_PP"/>
    <property type="match status" value="2"/>
</dbReference>
<evidence type="ECO:0000313" key="7">
    <source>
        <dbReference type="Proteomes" id="UP000218022"/>
    </source>
</evidence>
<dbReference type="FunFam" id="3.40.50.980:FF:000001">
    <property type="entry name" value="Non-ribosomal peptide synthetase"/>
    <property type="match status" value="2"/>
</dbReference>
<evidence type="ECO:0000256" key="2">
    <source>
        <dbReference type="ARBA" id="ARBA00006432"/>
    </source>
</evidence>
<evidence type="ECO:0000313" key="6">
    <source>
        <dbReference type="EMBL" id="PCE29003.1"/>
    </source>
</evidence>
<dbReference type="GO" id="GO:0031177">
    <property type="term" value="F:phosphopantetheine binding"/>
    <property type="evidence" value="ECO:0007669"/>
    <property type="project" value="InterPro"/>
</dbReference>
<dbReference type="CDD" id="cd19543">
    <property type="entry name" value="DCL_NRPS"/>
    <property type="match status" value="1"/>
</dbReference>
<evidence type="ECO:0000256" key="4">
    <source>
        <dbReference type="ARBA" id="ARBA00022553"/>
    </source>
</evidence>
<dbReference type="FunFam" id="2.30.38.10:FF:000001">
    <property type="entry name" value="Non-ribosomal peptide synthetase PvdI"/>
    <property type="match status" value="1"/>
</dbReference>
<dbReference type="SUPFAM" id="SSF47336">
    <property type="entry name" value="ACP-like"/>
    <property type="match status" value="2"/>
</dbReference>
<dbReference type="InterPro" id="IPR025110">
    <property type="entry name" value="AMP-bd_C"/>
</dbReference>
<keyword evidence="4" id="KW-0597">Phosphoprotein</keyword>
<gene>
    <name evidence="6" type="ORF">BWP39_02055</name>
</gene>
<dbReference type="InterPro" id="IPR023213">
    <property type="entry name" value="CAT-like_dom_sf"/>
</dbReference>
<dbReference type="FunFam" id="3.40.50.980:FF:000002">
    <property type="entry name" value="Enterobactin synthetase component F"/>
    <property type="match status" value="1"/>
</dbReference>
<protein>
    <submittedName>
        <fullName evidence="6">Non-ribosomal peptide synthetase</fullName>
    </submittedName>
</protein>
<dbReference type="SUPFAM" id="SSF56801">
    <property type="entry name" value="Acetyl-CoA synthetase-like"/>
    <property type="match status" value="2"/>
</dbReference>
<dbReference type="NCBIfam" id="TIGR01720">
    <property type="entry name" value="NRPS-para261"/>
    <property type="match status" value="1"/>
</dbReference>
<dbReference type="InterPro" id="IPR000873">
    <property type="entry name" value="AMP-dep_synth/lig_dom"/>
</dbReference>
<comment type="cofactor">
    <cofactor evidence="1">
        <name>pantetheine 4'-phosphate</name>
        <dbReference type="ChEBI" id="CHEBI:47942"/>
    </cofactor>
</comment>
<dbReference type="Gene3D" id="3.30.559.30">
    <property type="entry name" value="Nonribosomal peptide synthetase, condensation domain"/>
    <property type="match status" value="3"/>
</dbReference>
<dbReference type="PANTHER" id="PTHR45398">
    <property type="match status" value="1"/>
</dbReference>
<proteinExistence type="inferred from homology"/>
<dbReference type="Pfam" id="PF00550">
    <property type="entry name" value="PP-binding"/>
    <property type="match status" value="2"/>
</dbReference>
<dbReference type="InterPro" id="IPR020845">
    <property type="entry name" value="AMP-binding_CS"/>
</dbReference>
<dbReference type="CDD" id="cd17646">
    <property type="entry name" value="A_NRPS_AB3403-like"/>
    <property type="match status" value="1"/>
</dbReference>
<dbReference type="OrthoDB" id="9757559at2"/>
<dbReference type="RefSeq" id="WP_096716689.1">
    <property type="nucleotide sequence ID" value="NZ_MTZV01000001.1"/>
</dbReference>
<dbReference type="Gene3D" id="3.30.559.10">
    <property type="entry name" value="Chloramphenicol acetyltransferase-like domain"/>
    <property type="match status" value="3"/>
</dbReference>
<sequence>MEKDKAQRVAERFIELTPEKRQLFWQKMVEQGVTPAQLPILSRTRSAGQLLPVSYAQQRQWFLWQLSQESSAYHVAGGLRLRGEVNAAALRTSFEAIVARHEVLRTRFVADDAGRVEQRIEPAVELDWREASLAEEALDDAARALASEPFDLPHGPLLRVALFSVNGVNGVTEQEHLLVLSMHHIVSDGWSVQVLLDELVAHYRAAVLGEPLTLAPLPVQYTDYATWQREWLDAGERERQLTYWRSMLGDEHPVLALPTDAPRPAHASFHAARHGFTLPAALADAVRAQAQRNSATPFTVLLAAFHALLYRYTGQAEVRTGVPVANRHRVETEGLIGFFVNTQVLASRLDASTHASGLLAQVREATLGAQSHQDLPFDVLVDALHVQRSLSHSPLFQVMFNHQRRDWRVLQQLPGMTIEPYRLANPMAQFELLLDTREEADGTLSVEFTYARELFGAQTIGRMAQHYERLLEAFTGTDTGTPLDAIVLPGEDERDELDRWSRNPQRYEYGQPVHRLFERRAHAHPDDEALVYGETSLSYGELNARANRLAHWLMQQGIGVEAKVGVAAERSVELVVALLAIMKAGAAYVPLDPSYPADRLAYMQADSGLGLLLCQRGIVLPEVEGVRRIDLDTLDVTGYTDSNPGVPLHGANLAYVIYTSGSTGRPKGVGNRHDALYNRLEWMQQAYGLQRGETVLQKTPFSFDVSVWEFFWPLMVGARLAVAAPGAHRDPAQLAAAIVAHRVSTLHFVPSMLQAFVASGHATRCTGVLRRIVCSGEALPAELQTRVFEVLPEVELHNLYGPTEAAIDVTSWQCRAEGGLAVPIGAPIAATQTWVLDAHMQPVPRGVAGELYLGGVGLARGYLGRPGLTAERFVPDPFDLEGRGARLYRTGDLVRWRADGVLDYLGRLDHQVKIRGFRIELGELEARLVELDGVREAVVIAHEGRLVAYVTPVTTTDAATEALDVAELKSQLARAVPDYMVPWRIVVLETLPLGVNGKVERRALPLPQAAGIDDSEKEAPQGETETQLAAIWSQLLNVAHIGRHDNFFDLGGDSILGLQIVARARQAGLVLSARQVFEQQTIAQLAACAIKADANTHDNMAASTRVELDGIVPLLPIQSWFFAQQMPQRHHWNQSVLLGSSTAPDLVHLEQALQALVAHHDCLRLRFEPNEPSHDGSAAWVQRYAHAEPAPLLHVENGVRAEDIEAYCDDAQRSLNLTNGPLVRATAFALDDGSWRLFMVIHHLAVDAVSWRVLLGDLQLACAQLAEGNPIALPPRTTSYQAFARQLHAAAQTPRLATQLDYWQALASVPASLPSTPRSEPTLKPVSATLRLDQHATRRLLQEAPAAYRTQINDLLLVALGRVLCRFAGHDALRIDLEGHGRDPQFGDADLSHTVGWFTTLYPVSLQPTGDLPTALKRIKENLRAVPDSGMGFGILKYLGTSQQRAALAAVTNADVVFNYLGQLDGTLSGDAQWQLASGRTGASQDEQSAVAHPLEVMGQVLDGELSLTLLHRRGDRYDAATLDTLARDLETELLAVIEHCTSGASGITPSDVPLAAIDQARLDALPVSASSVADLYPLAPMQTGIVFHSLLGEQPGAYVNQLRIDIDGLDCTRFRTAWEAVLARHDVLRTGFLQFDDAPRQWVARHVTLPFVEQDWRDRHDVAAALDTFASADIAAGFDIERPALWRLALIRTAERRHHFVWTFHHALLDGWSMAQLLAEVLRRYDGTTIDAVSDARPGRYRDFIAWLASRATAGDASSESWWRTQVARLDGPTLLGAALPTPHAEDVDAKNGRFGNETLAFDAGRTAQWTRFAKTQRVTLNTLVQAAWLLLLQRYTGQRAVTFGATVAGRPEALADAQRTLGLFINTIPVVAEPQPATTVAHWLEQIQQQGVAAREHEHVPLYEIQRWAQLEGGQPLFDSIVVFENYPVDDVLKSAAPQGLTFSNLQASEQTNYPLTLSVTHAQRTQPDAPAQGMGALQIDFAYARDVFDTVQIERIAAHLSNLLDAFAADPARSLADVPMLSAGEQTQLQNWGNAARAAFDPTPVHRRIAAQAGLRPDAEALVLGSESIDYDTLNRRANRIAHRLQAHGVGAESRVGVAIERSIDMIVALLAVLKAGAAYVPLDPAYPAERIAWMVTDSGIEFALTAPAAASVSAPEGVTTLDVTRCGDGQPDHDPQVPVHGEQLAYLIYTSGSTGRPKGVGITHAALAQHTGVSIDLFGLSNADRVLQFSTFNFDGFVEQVFPSLCSGAAVILRGPDLWSSERFLDEVETGRITVADLTTAYWNALAQDFAVNPRAASACASLRRVHAGGEAMPADGVRAWRAAGLAHIDLANTYGPSEATVTATAFDCAPYLLPDAVVPAQISLGTPLAGRRLVVLDARLDPVPVGVAGELHIGGSLLARGYHRRPGLTAERFIADPFAAQPGGRLYRTGDIVRWNEQGTLDYLGRADHQVKVRGFRIELGEIEAQLLGMPEVREAAVVAREGAGGLRVLAYATLAKSGGVGSRIDGAGLRARLAGALPDYMVPSTIMVLDAMPLSPGGKLDRHALPVPAQDDRAQAFAAPQGDLEITLAQIWATVLGVETVGRQDTFFELGGHSLAAMQVQAALRRTLSLDAPLAVLMTNQSLHAVAQALAADSATAAPEGADASLMLDLMAQL</sequence>
<dbReference type="Pfam" id="PF00501">
    <property type="entry name" value="AMP-binding"/>
    <property type="match status" value="2"/>
</dbReference>
<dbReference type="FunFam" id="1.10.1200.10:FF:000005">
    <property type="entry name" value="Nonribosomal peptide synthetase 1"/>
    <property type="match status" value="2"/>
</dbReference>
<dbReference type="PROSITE" id="PS00455">
    <property type="entry name" value="AMP_BINDING"/>
    <property type="match status" value="2"/>
</dbReference>
<dbReference type="InterPro" id="IPR009081">
    <property type="entry name" value="PP-bd_ACP"/>
</dbReference>
<dbReference type="Proteomes" id="UP000218022">
    <property type="component" value="Unassembled WGS sequence"/>
</dbReference>
<comment type="caution">
    <text evidence="6">The sequence shown here is derived from an EMBL/GenBank/DDBJ whole genome shotgun (WGS) entry which is preliminary data.</text>
</comment>
<name>A0A2A4F589_9BURK</name>
<dbReference type="InterPro" id="IPR045851">
    <property type="entry name" value="AMP-bd_C_sf"/>
</dbReference>
<dbReference type="FunFam" id="3.40.50.12780:FF:000012">
    <property type="entry name" value="Non-ribosomal peptide synthetase"/>
    <property type="match status" value="2"/>
</dbReference>
<dbReference type="NCBIfam" id="NF003417">
    <property type="entry name" value="PRK04813.1"/>
    <property type="match status" value="2"/>
</dbReference>
<organism evidence="6 7">
    <name type="scientific">Paraburkholderia acidicola</name>
    <dbReference type="NCBI Taxonomy" id="1912599"/>
    <lineage>
        <taxon>Bacteria</taxon>
        <taxon>Pseudomonadati</taxon>
        <taxon>Pseudomonadota</taxon>
        <taxon>Betaproteobacteria</taxon>
        <taxon>Burkholderiales</taxon>
        <taxon>Burkholderiaceae</taxon>
        <taxon>Paraburkholderia</taxon>
    </lineage>
</organism>
<dbReference type="CDD" id="cd19531">
    <property type="entry name" value="LCL_NRPS-like"/>
    <property type="match status" value="1"/>
</dbReference>
<dbReference type="FunFam" id="3.30.300.30:FF:000010">
    <property type="entry name" value="Enterobactin synthetase component F"/>
    <property type="match status" value="1"/>
</dbReference>
<accession>A0A2A4F589</accession>
<dbReference type="Gene3D" id="3.40.50.980">
    <property type="match status" value="4"/>
</dbReference>
<evidence type="ECO:0000259" key="5">
    <source>
        <dbReference type="PROSITE" id="PS50075"/>
    </source>
</evidence>
<dbReference type="CDD" id="cd17649">
    <property type="entry name" value="A_NRPS_PvdJ-like"/>
    <property type="match status" value="1"/>
</dbReference>
<dbReference type="Gene3D" id="1.10.1200.10">
    <property type="entry name" value="ACP-like"/>
    <property type="match status" value="2"/>
</dbReference>
<dbReference type="Pfam" id="PF00668">
    <property type="entry name" value="Condensation"/>
    <property type="match status" value="3"/>
</dbReference>
<dbReference type="Pfam" id="PF13193">
    <property type="entry name" value="AMP-binding_C"/>
    <property type="match status" value="2"/>
</dbReference>
<dbReference type="InterPro" id="IPR001242">
    <property type="entry name" value="Condensation_dom"/>
</dbReference>
<dbReference type="GO" id="GO:0003824">
    <property type="term" value="F:catalytic activity"/>
    <property type="evidence" value="ECO:0007669"/>
    <property type="project" value="InterPro"/>
</dbReference>
<dbReference type="SUPFAM" id="SSF52777">
    <property type="entry name" value="CoA-dependent acyltransferases"/>
    <property type="match status" value="6"/>
</dbReference>
<dbReference type="Gene3D" id="3.30.300.30">
    <property type="match status" value="2"/>
</dbReference>
<feature type="domain" description="Carrier" evidence="5">
    <location>
        <begin position="1019"/>
        <end position="1093"/>
    </location>
</feature>
<dbReference type="GO" id="GO:0043041">
    <property type="term" value="P:amino acid activation for nonribosomal peptide biosynthetic process"/>
    <property type="evidence" value="ECO:0007669"/>
    <property type="project" value="UniProtKB-ARBA"/>
</dbReference>
<evidence type="ECO:0000256" key="1">
    <source>
        <dbReference type="ARBA" id="ARBA00001957"/>
    </source>
</evidence>